<evidence type="ECO:0000259" key="3">
    <source>
        <dbReference type="PROSITE" id="PS50110"/>
    </source>
</evidence>
<dbReference type="PANTHER" id="PTHR44591">
    <property type="entry name" value="STRESS RESPONSE REGULATOR PROTEIN 1"/>
    <property type="match status" value="1"/>
</dbReference>
<dbReference type="AlphaFoldDB" id="A0AAX4HL18"/>
<reference evidence="4 5" key="1">
    <citation type="submission" date="2023-11" db="EMBL/GenBank/DDBJ databases">
        <title>Peredibacter starrii A3.12.</title>
        <authorList>
            <person name="Mitchell R.J."/>
        </authorList>
    </citation>
    <scope>NUCLEOTIDE SEQUENCE [LARGE SCALE GENOMIC DNA]</scope>
    <source>
        <strain evidence="4 5">A3.12</strain>
    </source>
</reference>
<organism evidence="4 5">
    <name type="scientific">Peredibacter starrii</name>
    <dbReference type="NCBI Taxonomy" id="28202"/>
    <lineage>
        <taxon>Bacteria</taxon>
        <taxon>Pseudomonadati</taxon>
        <taxon>Bdellovibrionota</taxon>
        <taxon>Bacteriovoracia</taxon>
        <taxon>Bacteriovoracales</taxon>
        <taxon>Bacteriovoracaceae</taxon>
        <taxon>Peredibacter</taxon>
    </lineage>
</organism>
<dbReference type="PROSITE" id="PS50110">
    <property type="entry name" value="RESPONSE_REGULATORY"/>
    <property type="match status" value="1"/>
</dbReference>
<gene>
    <name evidence="4" type="ORF">SOO65_14975</name>
</gene>
<evidence type="ECO:0000313" key="4">
    <source>
        <dbReference type="EMBL" id="WPU63997.1"/>
    </source>
</evidence>
<proteinExistence type="predicted"/>
<dbReference type="KEGG" id="psti:SOO65_14975"/>
<dbReference type="RefSeq" id="WP_321391843.1">
    <property type="nucleotide sequence ID" value="NZ_CP139487.1"/>
</dbReference>
<keyword evidence="5" id="KW-1185">Reference proteome</keyword>
<dbReference type="InterPro" id="IPR011006">
    <property type="entry name" value="CheY-like_superfamily"/>
</dbReference>
<dbReference type="Gene3D" id="3.40.50.2300">
    <property type="match status" value="1"/>
</dbReference>
<name>A0AAX4HL18_9BACT</name>
<feature type="domain" description="Response regulatory" evidence="3">
    <location>
        <begin position="3"/>
        <end position="116"/>
    </location>
</feature>
<dbReference type="SUPFAM" id="SSF52172">
    <property type="entry name" value="CheY-like"/>
    <property type="match status" value="1"/>
</dbReference>
<keyword evidence="1 2" id="KW-0597">Phosphoprotein</keyword>
<dbReference type="SMART" id="SM00448">
    <property type="entry name" value="REC"/>
    <property type="match status" value="1"/>
</dbReference>
<dbReference type="Pfam" id="PF00072">
    <property type="entry name" value="Response_reg"/>
    <property type="match status" value="1"/>
</dbReference>
<dbReference type="GO" id="GO:0000160">
    <property type="term" value="P:phosphorelay signal transduction system"/>
    <property type="evidence" value="ECO:0007669"/>
    <property type="project" value="InterPro"/>
</dbReference>
<accession>A0AAX4HL18</accession>
<dbReference type="InterPro" id="IPR001789">
    <property type="entry name" value="Sig_transdc_resp-reg_receiver"/>
</dbReference>
<dbReference type="PANTHER" id="PTHR44591:SF3">
    <property type="entry name" value="RESPONSE REGULATORY DOMAIN-CONTAINING PROTEIN"/>
    <property type="match status" value="1"/>
</dbReference>
<dbReference type="Proteomes" id="UP001324634">
    <property type="component" value="Chromosome"/>
</dbReference>
<dbReference type="InterPro" id="IPR050595">
    <property type="entry name" value="Bact_response_regulator"/>
</dbReference>
<evidence type="ECO:0000313" key="5">
    <source>
        <dbReference type="Proteomes" id="UP001324634"/>
    </source>
</evidence>
<evidence type="ECO:0000256" key="1">
    <source>
        <dbReference type="ARBA" id="ARBA00022553"/>
    </source>
</evidence>
<sequence length="116" mass="13050">MKNILVVDDSAEARNLLEMILEDHGYIPIAASSGEEAIILLKTFKIDLIISDLEMRNGDGHWLLNQLKTFEKAPKIIIVSGDIRATEKYLISAGALAFFRKPYSLKLLMERVKSAF</sequence>
<dbReference type="CDD" id="cd00156">
    <property type="entry name" value="REC"/>
    <property type="match status" value="1"/>
</dbReference>
<feature type="modified residue" description="4-aspartylphosphate" evidence="2">
    <location>
        <position position="52"/>
    </location>
</feature>
<protein>
    <submittedName>
        <fullName evidence="4">Response regulator</fullName>
    </submittedName>
</protein>
<evidence type="ECO:0000256" key="2">
    <source>
        <dbReference type="PROSITE-ProRule" id="PRU00169"/>
    </source>
</evidence>
<dbReference type="EMBL" id="CP139487">
    <property type="protein sequence ID" value="WPU63997.1"/>
    <property type="molecule type" value="Genomic_DNA"/>
</dbReference>